<dbReference type="EMBL" id="JARIHO010000046">
    <property type="protein sequence ID" value="KAJ7323587.1"/>
    <property type="molecule type" value="Genomic_DNA"/>
</dbReference>
<dbReference type="AlphaFoldDB" id="A0AAD6ZJ24"/>
<dbReference type="SUPFAM" id="SSF50685">
    <property type="entry name" value="Barwin-like endoglucanases"/>
    <property type="match status" value="1"/>
</dbReference>
<dbReference type="CDD" id="cd22191">
    <property type="entry name" value="DPBB_RlpA_EXP_N-like"/>
    <property type="match status" value="1"/>
</dbReference>
<sequence length="97" mass="10380">MLFPAAYYDPNGGTGVCGSVLQNSDFIVALRIIHWDGGSHCRQSVKVQLKHYYPGHPQDLCPGCPGANGIDLSEGAMAALDPNYINDGAISVVWSFI</sequence>
<proteinExistence type="predicted"/>
<dbReference type="InterPro" id="IPR051477">
    <property type="entry name" value="Expansin_CellWall"/>
</dbReference>
<keyword evidence="3" id="KW-1185">Reference proteome</keyword>
<gene>
    <name evidence="2" type="ORF">DFH08DRAFT_711768</name>
</gene>
<evidence type="ECO:0000313" key="2">
    <source>
        <dbReference type="EMBL" id="KAJ7323587.1"/>
    </source>
</evidence>
<accession>A0AAD6ZJ24</accession>
<dbReference type="InterPro" id="IPR036908">
    <property type="entry name" value="RlpA-like_sf"/>
</dbReference>
<reference evidence="2" key="1">
    <citation type="submission" date="2023-03" db="EMBL/GenBank/DDBJ databases">
        <title>Massive genome expansion in bonnet fungi (Mycena s.s.) driven by repeated elements and novel gene families across ecological guilds.</title>
        <authorList>
            <consortium name="Lawrence Berkeley National Laboratory"/>
            <person name="Harder C.B."/>
            <person name="Miyauchi S."/>
            <person name="Viragh M."/>
            <person name="Kuo A."/>
            <person name="Thoen E."/>
            <person name="Andreopoulos B."/>
            <person name="Lu D."/>
            <person name="Skrede I."/>
            <person name="Drula E."/>
            <person name="Henrissat B."/>
            <person name="Morin E."/>
            <person name="Kohler A."/>
            <person name="Barry K."/>
            <person name="LaButti K."/>
            <person name="Morin E."/>
            <person name="Salamov A."/>
            <person name="Lipzen A."/>
            <person name="Mereny Z."/>
            <person name="Hegedus B."/>
            <person name="Baldrian P."/>
            <person name="Stursova M."/>
            <person name="Weitz H."/>
            <person name="Taylor A."/>
            <person name="Grigoriev I.V."/>
            <person name="Nagy L.G."/>
            <person name="Martin F."/>
            <person name="Kauserud H."/>
        </authorList>
    </citation>
    <scope>NUCLEOTIDE SEQUENCE</scope>
    <source>
        <strain evidence="2">CBHHK002</strain>
    </source>
</reference>
<protein>
    <recommendedName>
        <fullName evidence="4">RlpA-like protein double-psi beta-barrel domain-containing protein</fullName>
    </recommendedName>
</protein>
<evidence type="ECO:0000256" key="1">
    <source>
        <dbReference type="ARBA" id="ARBA00022729"/>
    </source>
</evidence>
<dbReference type="PANTHER" id="PTHR31836">
    <property type="match status" value="1"/>
</dbReference>
<dbReference type="Gene3D" id="2.40.40.10">
    <property type="entry name" value="RlpA-like domain"/>
    <property type="match status" value="1"/>
</dbReference>
<dbReference type="Proteomes" id="UP001218218">
    <property type="component" value="Unassembled WGS sequence"/>
</dbReference>
<comment type="caution">
    <text evidence="2">The sequence shown here is derived from an EMBL/GenBank/DDBJ whole genome shotgun (WGS) entry which is preliminary data.</text>
</comment>
<name>A0AAD6ZJ24_9AGAR</name>
<organism evidence="2 3">
    <name type="scientific">Mycena albidolilacea</name>
    <dbReference type="NCBI Taxonomy" id="1033008"/>
    <lineage>
        <taxon>Eukaryota</taxon>
        <taxon>Fungi</taxon>
        <taxon>Dikarya</taxon>
        <taxon>Basidiomycota</taxon>
        <taxon>Agaricomycotina</taxon>
        <taxon>Agaricomycetes</taxon>
        <taxon>Agaricomycetidae</taxon>
        <taxon>Agaricales</taxon>
        <taxon>Marasmiineae</taxon>
        <taxon>Mycenaceae</taxon>
        <taxon>Mycena</taxon>
    </lineage>
</organism>
<evidence type="ECO:0000313" key="3">
    <source>
        <dbReference type="Proteomes" id="UP001218218"/>
    </source>
</evidence>
<evidence type="ECO:0008006" key="4">
    <source>
        <dbReference type="Google" id="ProtNLM"/>
    </source>
</evidence>
<dbReference type="PANTHER" id="PTHR31836:SF28">
    <property type="entry name" value="SRCR DOMAIN-CONTAINING PROTEIN-RELATED"/>
    <property type="match status" value="1"/>
</dbReference>
<keyword evidence="1" id="KW-0732">Signal</keyword>